<accession>A0ABT4YQ86</accession>
<name>A0ABT4YQ86_9VIBR</name>
<keyword evidence="3" id="KW-1185">Reference proteome</keyword>
<evidence type="ECO:0000313" key="3">
    <source>
        <dbReference type="Proteomes" id="UP001210678"/>
    </source>
</evidence>
<reference evidence="2 3" key="1">
    <citation type="submission" date="2023-01" db="EMBL/GenBank/DDBJ databases">
        <title>Vibrio sp. KJ40-1 sp.nov, isolated from marine algae.</title>
        <authorList>
            <person name="Butt M."/>
            <person name="Kim J.M.J."/>
            <person name="Jeon C.O.C."/>
        </authorList>
    </citation>
    <scope>NUCLEOTIDE SEQUENCE [LARGE SCALE GENOMIC DNA]</scope>
    <source>
        <strain evidence="2 3">KJ40-1</strain>
    </source>
</reference>
<dbReference type="EMBL" id="JAQLOI010000001">
    <property type="protein sequence ID" value="MDB1123194.1"/>
    <property type="molecule type" value="Genomic_DNA"/>
</dbReference>
<evidence type="ECO:0000313" key="2">
    <source>
        <dbReference type="EMBL" id="MDB1123194.1"/>
    </source>
</evidence>
<dbReference type="Pfam" id="PF01272">
    <property type="entry name" value="GreA_GreB"/>
    <property type="match status" value="1"/>
</dbReference>
<keyword evidence="2" id="KW-0648">Protein biosynthesis</keyword>
<keyword evidence="2" id="KW-0251">Elongation factor</keyword>
<gene>
    <name evidence="2" type="ORF">PGX00_05690</name>
</gene>
<dbReference type="RefSeq" id="WP_272133608.1">
    <property type="nucleotide sequence ID" value="NZ_JAQLOI010000001.1"/>
</dbReference>
<evidence type="ECO:0000259" key="1">
    <source>
        <dbReference type="Pfam" id="PF01272"/>
    </source>
</evidence>
<dbReference type="Gene3D" id="3.10.50.30">
    <property type="entry name" value="Transcription elongation factor, GreA/GreB, C-terminal domain"/>
    <property type="match status" value="1"/>
</dbReference>
<sequence length="160" mass="17706">MDKQILINAIIEQLEKIHQVALSATQTAIDAATDDETVPEHKYDTLALEASYLAHGQALRVQECESDIQQYKRLPVRVFELIDNVKIGALVELIDEKDRRFLFFMGPCAGGVTVECQGKEVSLLTSKAPLGTALLGKQVGDEISLNIAGKQIWYELVHIS</sequence>
<feature type="domain" description="Transcription elongation factor GreA/GreB C-terminal" evidence="1">
    <location>
        <begin position="83"/>
        <end position="159"/>
    </location>
</feature>
<protein>
    <submittedName>
        <fullName evidence="2">GreA/GreB family elongation factor</fullName>
    </submittedName>
</protein>
<dbReference type="SUPFAM" id="SSF54534">
    <property type="entry name" value="FKBP-like"/>
    <property type="match status" value="1"/>
</dbReference>
<dbReference type="Proteomes" id="UP001210678">
    <property type="component" value="Unassembled WGS sequence"/>
</dbReference>
<organism evidence="2 3">
    <name type="scientific">Vibrio algarum</name>
    <dbReference type="NCBI Taxonomy" id="3020714"/>
    <lineage>
        <taxon>Bacteria</taxon>
        <taxon>Pseudomonadati</taxon>
        <taxon>Pseudomonadota</taxon>
        <taxon>Gammaproteobacteria</taxon>
        <taxon>Vibrionales</taxon>
        <taxon>Vibrionaceae</taxon>
        <taxon>Vibrio</taxon>
    </lineage>
</organism>
<dbReference type="GO" id="GO:0003746">
    <property type="term" value="F:translation elongation factor activity"/>
    <property type="evidence" value="ECO:0007669"/>
    <property type="project" value="UniProtKB-KW"/>
</dbReference>
<dbReference type="InterPro" id="IPR001437">
    <property type="entry name" value="Tscrpt_elong_fac_GreA/B_C"/>
</dbReference>
<dbReference type="InterPro" id="IPR036953">
    <property type="entry name" value="GreA/GreB_C_sf"/>
</dbReference>
<proteinExistence type="predicted"/>
<comment type="caution">
    <text evidence="2">The sequence shown here is derived from an EMBL/GenBank/DDBJ whole genome shotgun (WGS) entry which is preliminary data.</text>
</comment>